<protein>
    <submittedName>
        <fullName evidence="1">HK97 gp10 family phage protein</fullName>
    </submittedName>
</protein>
<sequence>MVDGIKALEKRLTKTIPEAIRKAASDAMEKGAQEVVDMMKRRVPRDTGELANTIGWTWGDAPKGSMVIGEVQNRKYNTMRILIFAGSEKTRVGSRNQFQLARLLEFGTQEMGPKPFFFGSWRANKKRVRSRVTRAIREAIKRENGA</sequence>
<gene>
    <name evidence="1" type="ORF">FHS76_004205</name>
</gene>
<keyword evidence="2" id="KW-1185">Reference proteome</keyword>
<evidence type="ECO:0000313" key="2">
    <source>
        <dbReference type="Proteomes" id="UP000555546"/>
    </source>
</evidence>
<dbReference type="NCBIfam" id="TIGR01725">
    <property type="entry name" value="phge_HK97_gp10"/>
    <property type="match status" value="1"/>
</dbReference>
<name>A0A7W9B127_9HYPH</name>
<dbReference type="Proteomes" id="UP000555546">
    <property type="component" value="Unassembled WGS sequence"/>
</dbReference>
<dbReference type="AlphaFoldDB" id="A0A7W9B127"/>
<organism evidence="1 2">
    <name type="scientific">Brucella daejeonensis</name>
    <dbReference type="NCBI Taxonomy" id="659015"/>
    <lineage>
        <taxon>Bacteria</taxon>
        <taxon>Pseudomonadati</taxon>
        <taxon>Pseudomonadota</taxon>
        <taxon>Alphaproteobacteria</taxon>
        <taxon>Hyphomicrobiales</taxon>
        <taxon>Brucellaceae</taxon>
        <taxon>Brucella/Ochrobactrum group</taxon>
        <taxon>Brucella</taxon>
    </lineage>
</organism>
<dbReference type="Pfam" id="PF04883">
    <property type="entry name" value="HK97-gp10_like"/>
    <property type="match status" value="1"/>
</dbReference>
<dbReference type="InterPro" id="IPR010064">
    <property type="entry name" value="HK97-gp10_tail"/>
</dbReference>
<proteinExistence type="predicted"/>
<comment type="caution">
    <text evidence="1">The sequence shown here is derived from an EMBL/GenBank/DDBJ whole genome shotgun (WGS) entry which is preliminary data.</text>
</comment>
<evidence type="ECO:0000313" key="1">
    <source>
        <dbReference type="EMBL" id="MBB5704288.1"/>
    </source>
</evidence>
<accession>A0A7W9B127</accession>
<dbReference type="EMBL" id="JACIJG010000027">
    <property type="protein sequence ID" value="MBB5704288.1"/>
    <property type="molecule type" value="Genomic_DNA"/>
</dbReference>
<dbReference type="RefSeq" id="WP_183657497.1">
    <property type="nucleotide sequence ID" value="NZ_JACIJG010000027.1"/>
</dbReference>
<reference evidence="1 2" key="1">
    <citation type="submission" date="2020-08" db="EMBL/GenBank/DDBJ databases">
        <title>Genomic Encyclopedia of Type Strains, Phase IV (KMG-IV): sequencing the most valuable type-strain genomes for metagenomic binning, comparative biology and taxonomic classification.</title>
        <authorList>
            <person name="Goeker M."/>
        </authorList>
    </citation>
    <scope>NUCLEOTIDE SEQUENCE [LARGE SCALE GENOMIC DNA]</scope>
    <source>
        <strain evidence="1 2">DSM 26944</strain>
    </source>
</reference>